<dbReference type="EMBL" id="JBANQN010000010">
    <property type="protein sequence ID" value="KAK6778882.1"/>
    <property type="molecule type" value="Genomic_DNA"/>
</dbReference>
<dbReference type="PANTHER" id="PTHR45693:SF15">
    <property type="entry name" value="TGACG-SEQUENCE-SPECIFIC DNA-BINDING PROTEIN TGA-2.1"/>
    <property type="match status" value="1"/>
</dbReference>
<reference evidence="1 2" key="1">
    <citation type="submission" date="2024-02" db="EMBL/GenBank/DDBJ databases">
        <title>de novo genome assembly of Solanum bulbocastanum strain 11H21.</title>
        <authorList>
            <person name="Hosaka A.J."/>
        </authorList>
    </citation>
    <scope>NUCLEOTIDE SEQUENCE [LARGE SCALE GENOMIC DNA]</scope>
    <source>
        <tissue evidence="1">Young leaves</tissue>
    </source>
</reference>
<proteinExistence type="predicted"/>
<protein>
    <submittedName>
        <fullName evidence="1">Uncharacterized protein</fullName>
    </submittedName>
</protein>
<name>A0AAN8T4G6_SOLBU</name>
<comment type="caution">
    <text evidence="1">The sequence shown here is derived from an EMBL/GenBank/DDBJ whole genome shotgun (WGS) entry which is preliminary data.</text>
</comment>
<keyword evidence="2" id="KW-1185">Reference proteome</keyword>
<dbReference type="PANTHER" id="PTHR45693">
    <property type="entry name" value="TRANSCRIPTION FACTOR TGA9"/>
    <property type="match status" value="1"/>
</dbReference>
<gene>
    <name evidence="1" type="ORF">RDI58_025600</name>
</gene>
<dbReference type="Proteomes" id="UP001371456">
    <property type="component" value="Unassembled WGS sequence"/>
</dbReference>
<evidence type="ECO:0000313" key="1">
    <source>
        <dbReference type="EMBL" id="KAK6778882.1"/>
    </source>
</evidence>
<accession>A0AAN8T4G6</accession>
<organism evidence="1 2">
    <name type="scientific">Solanum bulbocastanum</name>
    <name type="common">Wild potato</name>
    <dbReference type="NCBI Taxonomy" id="147425"/>
    <lineage>
        <taxon>Eukaryota</taxon>
        <taxon>Viridiplantae</taxon>
        <taxon>Streptophyta</taxon>
        <taxon>Embryophyta</taxon>
        <taxon>Tracheophyta</taxon>
        <taxon>Spermatophyta</taxon>
        <taxon>Magnoliopsida</taxon>
        <taxon>eudicotyledons</taxon>
        <taxon>Gunneridae</taxon>
        <taxon>Pentapetalae</taxon>
        <taxon>asterids</taxon>
        <taxon>lamiids</taxon>
        <taxon>Solanales</taxon>
        <taxon>Solanaceae</taxon>
        <taxon>Solanoideae</taxon>
        <taxon>Solaneae</taxon>
        <taxon>Solanum</taxon>
    </lineage>
</organism>
<sequence length="159" mass="17255">MKLCDYLYPSRMRFPELLQLGDVSRLPVASDVNMLSPSGIYNLQQSSHQAEDALSQGMEALQQSLAETLANGSPATEGSSGDVANYMGQMAMAMGKLGTLEGFLRQLLEHVASKSCSGGLCNCNQHALPTESSEYFLFVLVFGEKVWILCPLLCPLTRS</sequence>
<dbReference type="AlphaFoldDB" id="A0AAN8T4G6"/>
<evidence type="ECO:0000313" key="2">
    <source>
        <dbReference type="Proteomes" id="UP001371456"/>
    </source>
</evidence>